<feature type="coiled-coil region" evidence="1">
    <location>
        <begin position="14"/>
        <end position="67"/>
    </location>
</feature>
<keyword evidence="1" id="KW-0175">Coiled coil</keyword>
<protein>
    <submittedName>
        <fullName evidence="2">Uncharacterized protein</fullName>
    </submittedName>
</protein>
<accession>A0A133UZR8</accession>
<dbReference type="Proteomes" id="UP000070344">
    <property type="component" value="Unassembled WGS sequence"/>
</dbReference>
<evidence type="ECO:0000313" key="2">
    <source>
        <dbReference type="EMBL" id="KXA99695.1"/>
    </source>
</evidence>
<organism evidence="2 3">
    <name type="scientific">candidate division MSBL1 archaeon SCGC-AAA259O05</name>
    <dbReference type="NCBI Taxonomy" id="1698271"/>
    <lineage>
        <taxon>Archaea</taxon>
        <taxon>Methanobacteriati</taxon>
        <taxon>Methanobacteriota</taxon>
        <taxon>candidate division MSBL1</taxon>
    </lineage>
</organism>
<dbReference type="EMBL" id="LHXV01000073">
    <property type="protein sequence ID" value="KXA99695.1"/>
    <property type="molecule type" value="Genomic_DNA"/>
</dbReference>
<evidence type="ECO:0000256" key="1">
    <source>
        <dbReference type="SAM" id="Coils"/>
    </source>
</evidence>
<keyword evidence="3" id="KW-1185">Reference proteome</keyword>
<reference evidence="2 3" key="1">
    <citation type="journal article" date="2016" name="Sci. Rep.">
        <title>Metabolic traits of an uncultured archaeal lineage -MSBL1- from brine pools of the Red Sea.</title>
        <authorList>
            <person name="Mwirichia R."/>
            <person name="Alam I."/>
            <person name="Rashid M."/>
            <person name="Vinu M."/>
            <person name="Ba-Alawi W."/>
            <person name="Anthony Kamau A."/>
            <person name="Kamanda Ngugi D."/>
            <person name="Goker M."/>
            <person name="Klenk H.P."/>
            <person name="Bajic V."/>
            <person name="Stingl U."/>
        </authorList>
    </citation>
    <scope>NUCLEOTIDE SEQUENCE [LARGE SCALE GENOMIC DNA]</scope>
    <source>
        <strain evidence="2">SCGC-AAA259O05</strain>
    </source>
</reference>
<comment type="caution">
    <text evidence="2">The sequence shown here is derived from an EMBL/GenBank/DDBJ whole genome shotgun (WGS) entry which is preliminary data.</text>
</comment>
<name>A0A133UZR8_9EURY</name>
<evidence type="ECO:0000313" key="3">
    <source>
        <dbReference type="Proteomes" id="UP000070344"/>
    </source>
</evidence>
<proteinExistence type="predicted"/>
<dbReference type="AlphaFoldDB" id="A0A133UZR8"/>
<gene>
    <name evidence="2" type="ORF">AKJ41_05025</name>
</gene>
<sequence>MSCRWPVCPMKKKIQEQMEDMIELDQERIELMEEVKESLDGDARQEMDELISEVEGFKRVVEKALKEYEEENSLEPVDRLLEWTGETSERRREIMESVDKLMEENWERPRGDPTPP</sequence>